<evidence type="ECO:0000313" key="5">
    <source>
        <dbReference type="Proteomes" id="UP000501705"/>
    </source>
</evidence>
<keyword evidence="1" id="KW-0805">Transcription regulation</keyword>
<dbReference type="SUPFAM" id="SSF48498">
    <property type="entry name" value="Tetracyclin repressor-like, C-terminal domain"/>
    <property type="match status" value="1"/>
</dbReference>
<dbReference type="Pfam" id="PF16925">
    <property type="entry name" value="TetR_C_13"/>
    <property type="match status" value="1"/>
</dbReference>
<evidence type="ECO:0000256" key="1">
    <source>
        <dbReference type="ARBA" id="ARBA00023015"/>
    </source>
</evidence>
<dbReference type="RefSeq" id="WP_167461212.1">
    <property type="nucleotide sequence ID" value="NZ_CP046171.1"/>
</dbReference>
<dbReference type="InterPro" id="IPR036271">
    <property type="entry name" value="Tet_transcr_reg_TetR-rel_C_sf"/>
</dbReference>
<evidence type="ECO:0000313" key="4">
    <source>
        <dbReference type="EMBL" id="QIS02109.1"/>
    </source>
</evidence>
<proteinExistence type="predicted"/>
<keyword evidence="2" id="KW-0804">Transcription</keyword>
<reference evidence="4 5" key="1">
    <citation type="journal article" date="2019" name="ACS Chem. Biol.">
        <title>Identification and Mobilization of a Cryptic Antibiotic Biosynthesis Gene Locus from a Human-Pathogenic Nocardia Isolate.</title>
        <authorList>
            <person name="Herisse M."/>
            <person name="Ishida K."/>
            <person name="Porter J.L."/>
            <person name="Howden B."/>
            <person name="Hertweck C."/>
            <person name="Stinear T.P."/>
            <person name="Pidot S.J."/>
        </authorList>
    </citation>
    <scope>NUCLEOTIDE SEQUENCE [LARGE SCALE GENOMIC DNA]</scope>
    <source>
        <strain evidence="4 5">AUSMDU00024985</strain>
    </source>
</reference>
<organism evidence="4 5">
    <name type="scientific">Nocardia brasiliensis</name>
    <dbReference type="NCBI Taxonomy" id="37326"/>
    <lineage>
        <taxon>Bacteria</taxon>
        <taxon>Bacillati</taxon>
        <taxon>Actinomycetota</taxon>
        <taxon>Actinomycetes</taxon>
        <taxon>Mycobacteriales</taxon>
        <taxon>Nocardiaceae</taxon>
        <taxon>Nocardia</taxon>
    </lineage>
</organism>
<dbReference type="EMBL" id="CP046171">
    <property type="protein sequence ID" value="QIS02109.1"/>
    <property type="molecule type" value="Genomic_DNA"/>
</dbReference>
<accession>A0A6G9XMJ4</accession>
<evidence type="ECO:0000256" key="2">
    <source>
        <dbReference type="ARBA" id="ARBA00023163"/>
    </source>
</evidence>
<sequence>MVGADRGTRFAPPAGVRQLWALHEARPKFYTDEILPGGCFFGAIQIEFDDRPGAVHDRLTEQAREWDAFVRSIIRGAIEAGELRPETDPGPLAFELDALGCGAVPRSRMLAVDTAFAQARAALRWRLRAVCTDPSRLPEH</sequence>
<gene>
    <name evidence="4" type="ORF">F5X71_07060</name>
</gene>
<dbReference type="Proteomes" id="UP000501705">
    <property type="component" value="Chromosome"/>
</dbReference>
<dbReference type="AlphaFoldDB" id="A0A6G9XMJ4"/>
<protein>
    <recommendedName>
        <fullName evidence="3">Tetracyclin repressor-like C-terminal domain-containing protein</fullName>
    </recommendedName>
</protein>
<name>A0A6G9XMJ4_NOCBR</name>
<dbReference type="Gene3D" id="1.10.357.10">
    <property type="entry name" value="Tetracycline Repressor, domain 2"/>
    <property type="match status" value="1"/>
</dbReference>
<evidence type="ECO:0000259" key="3">
    <source>
        <dbReference type="Pfam" id="PF16925"/>
    </source>
</evidence>
<dbReference type="InterPro" id="IPR011075">
    <property type="entry name" value="TetR_C"/>
</dbReference>
<feature type="domain" description="Tetracyclin repressor-like C-terminal" evidence="3">
    <location>
        <begin position="15"/>
        <end position="123"/>
    </location>
</feature>